<feature type="chain" id="PRO_5014953263" description="Small metal-binding protein" evidence="1">
    <location>
        <begin position="20"/>
        <end position="84"/>
    </location>
</feature>
<evidence type="ECO:0000313" key="3">
    <source>
        <dbReference type="Proteomes" id="UP000231637"/>
    </source>
</evidence>
<reference evidence="2 3" key="1">
    <citation type="submission" date="2016-12" db="EMBL/GenBank/DDBJ databases">
        <title>Isolation and genomic insights into novel planktonic Zetaproteobacteria from stratified waters of the Chesapeake Bay.</title>
        <authorList>
            <person name="McAllister S.M."/>
            <person name="Kato S."/>
            <person name="Chan C.S."/>
            <person name="Chiu B.K."/>
            <person name="Field E.K."/>
        </authorList>
    </citation>
    <scope>NUCLEOTIDE SEQUENCE [LARGE SCALE GENOMIC DNA]</scope>
    <source>
        <strain evidence="2 3">CP-8</strain>
    </source>
</reference>
<protein>
    <recommendedName>
        <fullName evidence="4">Small metal-binding protein</fullName>
    </recommendedName>
</protein>
<gene>
    <name evidence="2" type="ORF">Ga0123462_0466</name>
</gene>
<keyword evidence="1" id="KW-0732">Signal</keyword>
<evidence type="ECO:0008006" key="4">
    <source>
        <dbReference type="Google" id="ProtNLM"/>
    </source>
</evidence>
<dbReference type="RefSeq" id="WP_100264817.1">
    <property type="nucleotide sequence ID" value="NZ_CP018800.1"/>
</dbReference>
<sequence>MKKILLLFSLLAFAMPAQAGMFTSIEDRAQQLRSQLEGNNSYHAHLARELTKVALEEKAQHDTSVAKEFMRMAEDHASQAGGAQ</sequence>
<organism evidence="2 3">
    <name type="scientific">Mariprofundus ferrinatatus</name>
    <dbReference type="NCBI Taxonomy" id="1921087"/>
    <lineage>
        <taxon>Bacteria</taxon>
        <taxon>Pseudomonadati</taxon>
        <taxon>Pseudomonadota</taxon>
        <taxon>Candidatius Mariprofundia</taxon>
        <taxon>Mariprofundales</taxon>
        <taxon>Mariprofundaceae</taxon>
        <taxon>Mariprofundus</taxon>
    </lineage>
</organism>
<dbReference type="KEGG" id="mfn:Ga0123462_0466"/>
<dbReference type="OrthoDB" id="9972675at2"/>
<proteinExistence type="predicted"/>
<keyword evidence="3" id="KW-1185">Reference proteome</keyword>
<dbReference type="AlphaFoldDB" id="A0A2K8L673"/>
<accession>A0A2K8L673</accession>
<dbReference type="Proteomes" id="UP000231637">
    <property type="component" value="Chromosome"/>
</dbReference>
<dbReference type="EMBL" id="CP018800">
    <property type="protein sequence ID" value="ATX81341.1"/>
    <property type="molecule type" value="Genomic_DNA"/>
</dbReference>
<name>A0A2K8L673_9PROT</name>
<evidence type="ECO:0000313" key="2">
    <source>
        <dbReference type="EMBL" id="ATX81341.1"/>
    </source>
</evidence>
<feature type="signal peptide" evidence="1">
    <location>
        <begin position="1"/>
        <end position="19"/>
    </location>
</feature>
<evidence type="ECO:0000256" key="1">
    <source>
        <dbReference type="SAM" id="SignalP"/>
    </source>
</evidence>